<dbReference type="AlphaFoldDB" id="A0A4W3IW34"/>
<evidence type="ECO:0000256" key="2">
    <source>
        <dbReference type="ARBA" id="ARBA00026234"/>
    </source>
</evidence>
<reference evidence="4" key="5">
    <citation type="submission" date="2025-09" db="UniProtKB">
        <authorList>
            <consortium name="Ensembl"/>
        </authorList>
    </citation>
    <scope>IDENTIFICATION</scope>
</reference>
<reference evidence="5" key="3">
    <citation type="journal article" date="2014" name="Nature">
        <title>Elephant shark genome provides unique insights into gnathostome evolution.</title>
        <authorList>
            <consortium name="International Elephant Shark Genome Sequencing Consortium"/>
            <person name="Venkatesh B."/>
            <person name="Lee A.P."/>
            <person name="Ravi V."/>
            <person name="Maurya A.K."/>
            <person name="Lian M.M."/>
            <person name="Swann J.B."/>
            <person name="Ohta Y."/>
            <person name="Flajnik M.F."/>
            <person name="Sutoh Y."/>
            <person name="Kasahara M."/>
            <person name="Hoon S."/>
            <person name="Gangu V."/>
            <person name="Roy S.W."/>
            <person name="Irimia M."/>
            <person name="Korzh V."/>
            <person name="Kondrychyn I."/>
            <person name="Lim Z.W."/>
            <person name="Tay B.H."/>
            <person name="Tohari S."/>
            <person name="Kong K.W."/>
            <person name="Ho S."/>
            <person name="Lorente-Galdos B."/>
            <person name="Quilez J."/>
            <person name="Marques-Bonet T."/>
            <person name="Raney B.J."/>
            <person name="Ingham P.W."/>
            <person name="Tay A."/>
            <person name="Hillier L.W."/>
            <person name="Minx P."/>
            <person name="Boehm T."/>
            <person name="Wilson R.K."/>
            <person name="Brenner S."/>
            <person name="Warren W.C."/>
        </authorList>
    </citation>
    <scope>NUCLEOTIDE SEQUENCE [LARGE SCALE GENOMIC DNA]</scope>
</reference>
<comment type="similarity">
    <text evidence="1">Belongs to the complex I LYR family. LYRM9 subfamily.</text>
</comment>
<protein>
    <recommendedName>
        <fullName evidence="2">LYR motif-containing protein 9</fullName>
    </recommendedName>
</protein>
<evidence type="ECO:0000313" key="4">
    <source>
        <dbReference type="Ensembl" id="ENSCMIP00000024865.1"/>
    </source>
</evidence>
<dbReference type="PANTHER" id="PTHR47061:SF1">
    <property type="entry name" value="LYR MOTIF-CONTAINING PROTEIN 9"/>
    <property type="match status" value="1"/>
</dbReference>
<dbReference type="Ensembl" id="ENSCMIT00000025277.1">
    <property type="protein sequence ID" value="ENSCMIP00000024865.1"/>
    <property type="gene ID" value="ENSCMIG00000010974.1"/>
</dbReference>
<evidence type="ECO:0000256" key="1">
    <source>
        <dbReference type="ARBA" id="ARBA00025757"/>
    </source>
</evidence>
<reference evidence="4" key="4">
    <citation type="submission" date="2025-08" db="UniProtKB">
        <authorList>
            <consortium name="Ensembl"/>
        </authorList>
    </citation>
    <scope>IDENTIFICATION</scope>
</reference>
<dbReference type="Pfam" id="PF05347">
    <property type="entry name" value="Complex1_LYR"/>
    <property type="match status" value="1"/>
</dbReference>
<reference evidence="5" key="1">
    <citation type="journal article" date="2006" name="Science">
        <title>Ancient noncoding elements conserved in the human genome.</title>
        <authorList>
            <person name="Venkatesh B."/>
            <person name="Kirkness E.F."/>
            <person name="Loh Y.H."/>
            <person name="Halpern A.L."/>
            <person name="Lee A.P."/>
            <person name="Johnson J."/>
            <person name="Dandona N."/>
            <person name="Viswanathan L.D."/>
            <person name="Tay A."/>
            <person name="Venter J.C."/>
            <person name="Strausberg R.L."/>
            <person name="Brenner S."/>
        </authorList>
    </citation>
    <scope>NUCLEOTIDE SEQUENCE [LARGE SCALE GENOMIC DNA]</scope>
</reference>
<organism evidence="4 5">
    <name type="scientific">Callorhinchus milii</name>
    <name type="common">Ghost shark</name>
    <dbReference type="NCBI Taxonomy" id="7868"/>
    <lineage>
        <taxon>Eukaryota</taxon>
        <taxon>Metazoa</taxon>
        <taxon>Chordata</taxon>
        <taxon>Craniata</taxon>
        <taxon>Vertebrata</taxon>
        <taxon>Chondrichthyes</taxon>
        <taxon>Holocephali</taxon>
        <taxon>Chimaeriformes</taxon>
        <taxon>Callorhinchidae</taxon>
        <taxon>Callorhinchus</taxon>
    </lineage>
</organism>
<dbReference type="GeneTree" id="ENSGT00390000002625"/>
<dbReference type="PANTHER" id="PTHR47061">
    <property type="entry name" value="LYR MOTIF-CONTAINING PROTEIN 9"/>
    <property type="match status" value="1"/>
</dbReference>
<dbReference type="CDD" id="cd20269">
    <property type="entry name" value="Complex1_LYR_LYRM9"/>
    <property type="match status" value="1"/>
</dbReference>
<proteinExistence type="inferred from homology"/>
<name>A0A4W3IW34_CALMI</name>
<dbReference type="InterPro" id="IPR052151">
    <property type="entry name" value="Complex_I_LYR"/>
</dbReference>
<dbReference type="STRING" id="7868.ENSCMIP00000024865"/>
<evidence type="ECO:0000259" key="3">
    <source>
        <dbReference type="Pfam" id="PF05347"/>
    </source>
</evidence>
<reference evidence="5" key="2">
    <citation type="journal article" date="2007" name="PLoS Biol.">
        <title>Survey sequencing and comparative analysis of the elephant shark (Callorhinchus milii) genome.</title>
        <authorList>
            <person name="Venkatesh B."/>
            <person name="Kirkness E.F."/>
            <person name="Loh Y.H."/>
            <person name="Halpern A.L."/>
            <person name="Lee A.P."/>
            <person name="Johnson J."/>
            <person name="Dandona N."/>
            <person name="Viswanathan L.D."/>
            <person name="Tay A."/>
            <person name="Venter J.C."/>
            <person name="Strausberg R.L."/>
            <person name="Brenner S."/>
        </authorList>
    </citation>
    <scope>NUCLEOTIDE SEQUENCE [LARGE SCALE GENOMIC DNA]</scope>
</reference>
<feature type="domain" description="Complex 1 LYR protein" evidence="3">
    <location>
        <begin position="67"/>
        <end position="123"/>
    </location>
</feature>
<dbReference type="InterPro" id="IPR008011">
    <property type="entry name" value="Complex1_LYR_dom"/>
</dbReference>
<gene>
    <name evidence="4" type="primary">lyrm9</name>
</gene>
<sequence>MARRLSAFKRGGRCRRLAGRLSRAEPTDRACARVRPRHRGLRFNNRLFKEIPRCEMPPLPGVELVQTPLQLYRYLLRCCKQLPAKNMQQHYKHAIRQNFKVHADEDNPERIRQIIKRAIEDADWILNKYKDLKQ</sequence>
<keyword evidence="5" id="KW-1185">Reference proteome</keyword>
<dbReference type="Proteomes" id="UP000314986">
    <property type="component" value="Unassembled WGS sequence"/>
</dbReference>
<dbReference type="InterPro" id="IPR045291">
    <property type="entry name" value="Complex1_LYR_LYRM9"/>
</dbReference>
<accession>A0A4W3IW34</accession>
<evidence type="ECO:0000313" key="5">
    <source>
        <dbReference type="Proteomes" id="UP000314986"/>
    </source>
</evidence>
<dbReference type="InParanoid" id="A0A4W3IW34"/>